<accession>A0A9W8GL25</accession>
<sequence length="150" mass="16474">MLVTQLQRLAGILFWATTFQLFNATPNSPNAVAAVLYTPSVAPMLIDIAIDTPDFLIQVPFSIASGPNIVSGWVSIYYKATCSVKYITDGVGQFYMAKISTTTFLFIFQYQSSLWGGAQQEFVRDILYLDRVSANIISLQVSSRLTIGAA</sequence>
<evidence type="ECO:0000313" key="2">
    <source>
        <dbReference type="EMBL" id="KAJ2689675.1"/>
    </source>
</evidence>
<dbReference type="OrthoDB" id="5561957at2759"/>
<dbReference type="AlphaFoldDB" id="A0A9W8GL25"/>
<proteinExistence type="predicted"/>
<keyword evidence="3" id="KW-1185">Reference proteome</keyword>
<organism evidence="2 3">
    <name type="scientific">Coemansia spiralis</name>
    <dbReference type="NCBI Taxonomy" id="417178"/>
    <lineage>
        <taxon>Eukaryota</taxon>
        <taxon>Fungi</taxon>
        <taxon>Fungi incertae sedis</taxon>
        <taxon>Zoopagomycota</taxon>
        <taxon>Kickxellomycotina</taxon>
        <taxon>Kickxellomycetes</taxon>
        <taxon>Kickxellales</taxon>
        <taxon>Kickxellaceae</taxon>
        <taxon>Coemansia</taxon>
    </lineage>
</organism>
<protein>
    <submittedName>
        <fullName evidence="2">Uncharacterized protein</fullName>
    </submittedName>
</protein>
<gene>
    <name evidence="2" type="ORF">IWW39_001267</name>
</gene>
<dbReference type="Proteomes" id="UP001151516">
    <property type="component" value="Unassembled WGS sequence"/>
</dbReference>
<evidence type="ECO:0000313" key="3">
    <source>
        <dbReference type="Proteomes" id="UP001151516"/>
    </source>
</evidence>
<evidence type="ECO:0000256" key="1">
    <source>
        <dbReference type="SAM" id="SignalP"/>
    </source>
</evidence>
<reference evidence="2" key="1">
    <citation type="submission" date="2022-07" db="EMBL/GenBank/DDBJ databases">
        <title>Phylogenomic reconstructions and comparative analyses of Kickxellomycotina fungi.</title>
        <authorList>
            <person name="Reynolds N.K."/>
            <person name="Stajich J.E."/>
            <person name="Barry K."/>
            <person name="Grigoriev I.V."/>
            <person name="Crous P."/>
            <person name="Smith M.E."/>
        </authorList>
    </citation>
    <scope>NUCLEOTIDE SEQUENCE</scope>
    <source>
        <strain evidence="2">CBS 109367</strain>
    </source>
</reference>
<feature type="signal peptide" evidence="1">
    <location>
        <begin position="1"/>
        <end position="24"/>
    </location>
</feature>
<keyword evidence="1" id="KW-0732">Signal</keyword>
<name>A0A9W8GL25_9FUNG</name>
<dbReference type="EMBL" id="JANBTX010000021">
    <property type="protein sequence ID" value="KAJ2689675.1"/>
    <property type="molecule type" value="Genomic_DNA"/>
</dbReference>
<comment type="caution">
    <text evidence="2">The sequence shown here is derived from an EMBL/GenBank/DDBJ whole genome shotgun (WGS) entry which is preliminary data.</text>
</comment>
<feature type="chain" id="PRO_5040782201" evidence="1">
    <location>
        <begin position="25"/>
        <end position="150"/>
    </location>
</feature>